<dbReference type="PANTHER" id="PTHR24276">
    <property type="entry name" value="POLYSERASE-RELATED"/>
    <property type="match status" value="1"/>
</dbReference>
<dbReference type="Gene3D" id="2.40.10.10">
    <property type="entry name" value="Trypsin-like serine proteases"/>
    <property type="match status" value="2"/>
</dbReference>
<dbReference type="STRING" id="7232.A0A484BH03"/>
<comment type="caution">
    <text evidence="16">The sequence shown here is derived from an EMBL/GenBank/DDBJ whole genome shotgun (WGS) entry which is preliminary data.</text>
</comment>
<name>A0A484BH03_DRONA</name>
<evidence type="ECO:0000256" key="1">
    <source>
        <dbReference type="ARBA" id="ARBA00004613"/>
    </source>
</evidence>
<proteinExistence type="inferred from homology"/>
<dbReference type="GO" id="GO:0005576">
    <property type="term" value="C:extracellular region"/>
    <property type="evidence" value="ECO:0007669"/>
    <property type="project" value="UniProtKB-SubCell"/>
</dbReference>
<keyword evidence="4 13" id="KW-0645">Protease</keyword>
<comment type="catalytic activity">
    <reaction evidence="11">
        <text>Preferential cleavage: Arg-|-Xaa, Lys-|-Xaa.</text>
        <dbReference type="EC" id="3.4.21.4"/>
    </reaction>
</comment>
<protein>
    <recommendedName>
        <fullName evidence="12">trypsin</fullName>
        <ecNumber evidence="12">3.4.21.4</ecNumber>
    </recommendedName>
</protein>
<evidence type="ECO:0000256" key="9">
    <source>
        <dbReference type="ARBA" id="ARBA00023145"/>
    </source>
</evidence>
<dbReference type="GO" id="GO:0007586">
    <property type="term" value="P:digestion"/>
    <property type="evidence" value="ECO:0007669"/>
    <property type="project" value="UniProtKB-KW"/>
</dbReference>
<evidence type="ECO:0000256" key="7">
    <source>
        <dbReference type="ARBA" id="ARBA00022801"/>
    </source>
</evidence>
<evidence type="ECO:0000256" key="3">
    <source>
        <dbReference type="ARBA" id="ARBA00022525"/>
    </source>
</evidence>
<evidence type="ECO:0000256" key="5">
    <source>
        <dbReference type="ARBA" id="ARBA00022729"/>
    </source>
</evidence>
<evidence type="ECO:0000256" key="13">
    <source>
        <dbReference type="RuleBase" id="RU363034"/>
    </source>
</evidence>
<dbReference type="PANTHER" id="PTHR24276:SF97">
    <property type="entry name" value="GH13245P2-RELATED"/>
    <property type="match status" value="1"/>
</dbReference>
<dbReference type="EMBL" id="LSRL02000035">
    <property type="protein sequence ID" value="TDG48146.1"/>
    <property type="molecule type" value="Genomic_DNA"/>
</dbReference>
<dbReference type="InterPro" id="IPR050430">
    <property type="entry name" value="Peptidase_S1"/>
</dbReference>
<feature type="signal peptide" evidence="14">
    <location>
        <begin position="1"/>
        <end position="19"/>
    </location>
</feature>
<reference evidence="16 17" key="1">
    <citation type="journal article" date="2019" name="J. Hered.">
        <title>An Improved Genome Assembly for Drosophila navojoa, the Basal Species in the mojavensis Cluster.</title>
        <authorList>
            <person name="Vanderlinde T."/>
            <person name="Dupim E.G."/>
            <person name="Nazario-Yepiz N.O."/>
            <person name="Carvalho A.B."/>
        </authorList>
    </citation>
    <scope>NUCLEOTIDE SEQUENCE [LARGE SCALE GENOMIC DNA]</scope>
    <source>
        <strain evidence="16">Navoj_Jal97</strain>
        <tissue evidence="16">Whole organism</tissue>
    </source>
</reference>
<dbReference type="SMART" id="SM00020">
    <property type="entry name" value="Tryp_SPc"/>
    <property type="match status" value="1"/>
</dbReference>
<keyword evidence="6" id="KW-0222">Digestion</keyword>
<dbReference type="InterPro" id="IPR043504">
    <property type="entry name" value="Peptidase_S1_PA_chymotrypsin"/>
</dbReference>
<evidence type="ECO:0000259" key="15">
    <source>
        <dbReference type="PROSITE" id="PS50240"/>
    </source>
</evidence>
<dbReference type="InterPro" id="IPR009003">
    <property type="entry name" value="Peptidase_S1_PA"/>
</dbReference>
<keyword evidence="5 14" id="KW-0732">Signal</keyword>
<keyword evidence="17" id="KW-1185">Reference proteome</keyword>
<dbReference type="OrthoDB" id="8440449at2759"/>
<dbReference type="Pfam" id="PF00089">
    <property type="entry name" value="Trypsin"/>
    <property type="match status" value="1"/>
</dbReference>
<dbReference type="InterPro" id="IPR001254">
    <property type="entry name" value="Trypsin_dom"/>
</dbReference>
<feature type="domain" description="Peptidase S1" evidence="15">
    <location>
        <begin position="43"/>
        <end position="266"/>
    </location>
</feature>
<dbReference type="InterPro" id="IPR001314">
    <property type="entry name" value="Peptidase_S1A"/>
</dbReference>
<sequence length="272" mass="30038">MKFLILVSALLIFAQCGFARHVRLARKLSRQLDLDVVRPETRIVGGTDAPEGWAPYQVSIMSTFGEHVCGGSIIGQHWILTAAHCLEWPIQYLKIVTGTNDYTKPGAEHLVDAAAKHSSHDKPMYHNDIALIHTATPIVFNNRTQPIQLASRQSLKTGDKVTLSGWGSTRAWGRYVTKLQKIDLSYLERARCRTQVRNASWVGDGHICSYTKEGEGSCHGDSGGPLVDANQTLVGVVNWGEACALGYPDVYASVAYYLDWIKKSMTELGKSH</sequence>
<dbReference type="InterPro" id="IPR018114">
    <property type="entry name" value="TRYPSIN_HIS"/>
</dbReference>
<comment type="similarity">
    <text evidence="2">Belongs to the peptidase S1 family.</text>
</comment>
<dbReference type="FunFam" id="2.40.10.10:FF:000047">
    <property type="entry name" value="Trypsin eta"/>
    <property type="match status" value="1"/>
</dbReference>
<dbReference type="EC" id="3.4.21.4" evidence="12"/>
<comment type="subcellular location">
    <subcellularLocation>
        <location evidence="1">Secreted</location>
    </subcellularLocation>
</comment>
<organism evidence="16 17">
    <name type="scientific">Drosophila navojoa</name>
    <name type="common">Fruit fly</name>
    <dbReference type="NCBI Taxonomy" id="7232"/>
    <lineage>
        <taxon>Eukaryota</taxon>
        <taxon>Metazoa</taxon>
        <taxon>Ecdysozoa</taxon>
        <taxon>Arthropoda</taxon>
        <taxon>Hexapoda</taxon>
        <taxon>Insecta</taxon>
        <taxon>Pterygota</taxon>
        <taxon>Neoptera</taxon>
        <taxon>Endopterygota</taxon>
        <taxon>Diptera</taxon>
        <taxon>Brachycera</taxon>
        <taxon>Muscomorpha</taxon>
        <taxon>Ephydroidea</taxon>
        <taxon>Drosophilidae</taxon>
        <taxon>Drosophila</taxon>
    </lineage>
</organism>
<evidence type="ECO:0000256" key="4">
    <source>
        <dbReference type="ARBA" id="ARBA00022670"/>
    </source>
</evidence>
<dbReference type="PROSITE" id="PS00135">
    <property type="entry name" value="TRYPSIN_SER"/>
    <property type="match status" value="1"/>
</dbReference>
<dbReference type="KEGG" id="dnv:108658997"/>
<dbReference type="PROSITE" id="PS00134">
    <property type="entry name" value="TRYPSIN_HIS"/>
    <property type="match status" value="1"/>
</dbReference>
<evidence type="ECO:0000313" key="17">
    <source>
        <dbReference type="Proteomes" id="UP000295192"/>
    </source>
</evidence>
<evidence type="ECO:0000256" key="8">
    <source>
        <dbReference type="ARBA" id="ARBA00022825"/>
    </source>
</evidence>
<keyword evidence="8 13" id="KW-0720">Serine protease</keyword>
<feature type="chain" id="PRO_5019838788" description="trypsin" evidence="14">
    <location>
        <begin position="20"/>
        <end position="272"/>
    </location>
</feature>
<keyword evidence="3" id="KW-0964">Secreted</keyword>
<gene>
    <name evidence="16" type="ORF">AWZ03_005321</name>
</gene>
<keyword evidence="9" id="KW-0865">Zymogen</keyword>
<evidence type="ECO:0000256" key="11">
    <source>
        <dbReference type="ARBA" id="ARBA00036320"/>
    </source>
</evidence>
<dbReference type="PRINTS" id="PR00722">
    <property type="entry name" value="CHYMOTRYPSIN"/>
</dbReference>
<evidence type="ECO:0000313" key="16">
    <source>
        <dbReference type="EMBL" id="TDG48146.1"/>
    </source>
</evidence>
<dbReference type="AlphaFoldDB" id="A0A484BH03"/>
<dbReference type="PROSITE" id="PS50240">
    <property type="entry name" value="TRYPSIN_DOM"/>
    <property type="match status" value="1"/>
</dbReference>
<evidence type="ECO:0000256" key="2">
    <source>
        <dbReference type="ARBA" id="ARBA00007664"/>
    </source>
</evidence>
<keyword evidence="10" id="KW-1015">Disulfide bond</keyword>
<accession>A0A484BH03</accession>
<dbReference type="Proteomes" id="UP000295192">
    <property type="component" value="Unassembled WGS sequence"/>
</dbReference>
<evidence type="ECO:0000256" key="12">
    <source>
        <dbReference type="ARBA" id="ARBA00038868"/>
    </source>
</evidence>
<keyword evidence="7 13" id="KW-0378">Hydrolase</keyword>
<dbReference type="OMA" id="HICSFTK"/>
<evidence type="ECO:0000256" key="14">
    <source>
        <dbReference type="SAM" id="SignalP"/>
    </source>
</evidence>
<evidence type="ECO:0000256" key="10">
    <source>
        <dbReference type="ARBA" id="ARBA00023157"/>
    </source>
</evidence>
<evidence type="ECO:0000256" key="6">
    <source>
        <dbReference type="ARBA" id="ARBA00022757"/>
    </source>
</evidence>
<dbReference type="InterPro" id="IPR033116">
    <property type="entry name" value="TRYPSIN_SER"/>
</dbReference>
<dbReference type="GO" id="GO:0004252">
    <property type="term" value="F:serine-type endopeptidase activity"/>
    <property type="evidence" value="ECO:0007669"/>
    <property type="project" value="UniProtKB-EC"/>
</dbReference>
<dbReference type="SUPFAM" id="SSF50494">
    <property type="entry name" value="Trypsin-like serine proteases"/>
    <property type="match status" value="1"/>
</dbReference>
<dbReference type="CDD" id="cd00190">
    <property type="entry name" value="Tryp_SPc"/>
    <property type="match status" value="1"/>
</dbReference>
<dbReference type="GO" id="GO:0016485">
    <property type="term" value="P:protein processing"/>
    <property type="evidence" value="ECO:0007669"/>
    <property type="project" value="UniProtKB-ARBA"/>
</dbReference>